<reference evidence="2 3" key="1">
    <citation type="submission" date="2016-10" db="EMBL/GenBank/DDBJ databases">
        <authorList>
            <person name="de Groot N.N."/>
        </authorList>
    </citation>
    <scope>NUCLEOTIDE SEQUENCE [LARGE SCALE GENOMIC DNA]</scope>
    <source>
        <strain evidence="2 3">CGMCC 4.2023</strain>
    </source>
</reference>
<name>A0A1H6EBJ9_9ACTN</name>
<dbReference type="GO" id="GO:0003700">
    <property type="term" value="F:DNA-binding transcription factor activity"/>
    <property type="evidence" value="ECO:0007669"/>
    <property type="project" value="InterPro"/>
</dbReference>
<accession>A0A1H6EBJ9</accession>
<dbReference type="SUPFAM" id="SSF46689">
    <property type="entry name" value="Homeodomain-like"/>
    <property type="match status" value="1"/>
</dbReference>
<evidence type="ECO:0000259" key="1">
    <source>
        <dbReference type="PROSITE" id="PS51071"/>
    </source>
</evidence>
<dbReference type="Gene3D" id="3.40.50.1820">
    <property type="entry name" value="alpha/beta hydrolase"/>
    <property type="match status" value="1"/>
</dbReference>
<dbReference type="InterPro" id="IPR029058">
    <property type="entry name" value="AB_hydrolase_fold"/>
</dbReference>
<organism evidence="2 3">
    <name type="scientific">Actinacidiphila yanglinensis</name>
    <dbReference type="NCBI Taxonomy" id="310779"/>
    <lineage>
        <taxon>Bacteria</taxon>
        <taxon>Bacillati</taxon>
        <taxon>Actinomycetota</taxon>
        <taxon>Actinomycetes</taxon>
        <taxon>Kitasatosporales</taxon>
        <taxon>Streptomycetaceae</taxon>
        <taxon>Actinacidiphila</taxon>
    </lineage>
</organism>
<proteinExistence type="predicted"/>
<dbReference type="RefSeq" id="WP_160145209.1">
    <property type="nucleotide sequence ID" value="NZ_FNVU01000032.1"/>
</dbReference>
<dbReference type="GO" id="GO:0097367">
    <property type="term" value="F:carbohydrate derivative binding"/>
    <property type="evidence" value="ECO:0007669"/>
    <property type="project" value="InterPro"/>
</dbReference>
<dbReference type="Proteomes" id="UP000236754">
    <property type="component" value="Unassembled WGS sequence"/>
</dbReference>
<dbReference type="SUPFAM" id="SSF53474">
    <property type="entry name" value="alpha/beta-Hydrolases"/>
    <property type="match status" value="1"/>
</dbReference>
<dbReference type="EMBL" id="FNVU01000032">
    <property type="protein sequence ID" value="SEG95160.1"/>
    <property type="molecule type" value="Genomic_DNA"/>
</dbReference>
<evidence type="ECO:0000313" key="3">
    <source>
        <dbReference type="Proteomes" id="UP000236754"/>
    </source>
</evidence>
<keyword evidence="3" id="KW-1185">Reference proteome</keyword>
<dbReference type="InterPro" id="IPR047640">
    <property type="entry name" value="RpiR-like"/>
</dbReference>
<dbReference type="InterPro" id="IPR036388">
    <property type="entry name" value="WH-like_DNA-bd_sf"/>
</dbReference>
<protein>
    <submittedName>
        <fullName evidence="2">Transcriptional regulator, RpiR family</fullName>
    </submittedName>
</protein>
<dbReference type="InterPro" id="IPR000073">
    <property type="entry name" value="AB_hydrolase_1"/>
</dbReference>
<dbReference type="PANTHER" id="PTHR30514">
    <property type="entry name" value="GLUCOKINASE"/>
    <property type="match status" value="1"/>
</dbReference>
<dbReference type="OrthoDB" id="3574600at2"/>
<dbReference type="GO" id="GO:0003677">
    <property type="term" value="F:DNA binding"/>
    <property type="evidence" value="ECO:0007669"/>
    <property type="project" value="InterPro"/>
</dbReference>
<dbReference type="InterPro" id="IPR000281">
    <property type="entry name" value="HTH_RpiR"/>
</dbReference>
<sequence length="527" mass="54995">MALLEQPPSPGTRTAALDRIRAALPDLSPAERRVAERVLAEPARAIALSIGEFAELCEVAQPTVSRFCRSVGFPGYAALRLGVANDFAAESHGSREAPTDRLAALADRLRTDASLPTVAQAVRTAAQVEIWPAAELAGAAGVLATGLAELSVHAAQSAVPAHWAARARGLAPGAVVLLLAYGPADFGQTPGVEAAREAGARIAYVAAQPSRPLLKRADLTAPLPEHTSPELVGQLFAEALVEAVRAASHLAGPLGPVSPWRPWPHARTVFLPRGGGEDPIPCVQIDAPPEARRDCLVIFYNGFTANKEQALPPGVAGNRVSPNLVAALLNAGYDVLVPDAPGHGDRKRTWEDAVALHQESLSGKGPDLLALAREEATALVDGALGLGVVAGADRIALVGQSWGGLQTLLKLAGDRRIACGAAIMPVCDVTLLPQFADLGAAPRVREGGPGPHLAELLAPRPLLLIAGDRDPLTTPAHIADFAAALAPAYADVPDRLRHVVLDGVAHEFDARQVDEVLDWLSWHIPSA</sequence>
<dbReference type="Pfam" id="PF01418">
    <property type="entry name" value="HTH_6"/>
    <property type="match status" value="1"/>
</dbReference>
<dbReference type="GO" id="GO:0003824">
    <property type="term" value="F:catalytic activity"/>
    <property type="evidence" value="ECO:0007669"/>
    <property type="project" value="UniProtKB-ARBA"/>
</dbReference>
<dbReference type="Gene3D" id="1.10.10.10">
    <property type="entry name" value="Winged helix-like DNA-binding domain superfamily/Winged helix DNA-binding domain"/>
    <property type="match status" value="1"/>
</dbReference>
<feature type="domain" description="HTH rpiR-type" evidence="1">
    <location>
        <begin position="14"/>
        <end position="90"/>
    </location>
</feature>
<dbReference type="PROSITE" id="PS51071">
    <property type="entry name" value="HTH_RPIR"/>
    <property type="match status" value="1"/>
</dbReference>
<evidence type="ECO:0000313" key="2">
    <source>
        <dbReference type="EMBL" id="SEG95160.1"/>
    </source>
</evidence>
<dbReference type="InterPro" id="IPR009057">
    <property type="entry name" value="Homeodomain-like_sf"/>
</dbReference>
<dbReference type="Pfam" id="PF12697">
    <property type="entry name" value="Abhydrolase_6"/>
    <property type="match status" value="1"/>
</dbReference>
<dbReference type="AlphaFoldDB" id="A0A1H6EBJ9"/>
<gene>
    <name evidence="2" type="ORF">SAMN05216223_13239</name>
</gene>
<dbReference type="PANTHER" id="PTHR30514:SF1">
    <property type="entry name" value="HTH-TYPE TRANSCRIPTIONAL REGULATOR HEXR-RELATED"/>
    <property type="match status" value="1"/>
</dbReference>